<dbReference type="GO" id="GO:0016020">
    <property type="term" value="C:membrane"/>
    <property type="evidence" value="ECO:0007669"/>
    <property type="project" value="InterPro"/>
</dbReference>
<feature type="coiled-coil region" evidence="3">
    <location>
        <begin position="157"/>
        <end position="184"/>
    </location>
</feature>
<evidence type="ECO:0000256" key="4">
    <source>
        <dbReference type="SAM" id="SignalP"/>
    </source>
</evidence>
<reference evidence="6 7" key="1">
    <citation type="submission" date="2013-07" db="EMBL/GenBank/DDBJ databases">
        <title>Completed genome of Sphingomonas sanxanigenens NX02.</title>
        <authorList>
            <person name="Ma T."/>
            <person name="Huang H."/>
            <person name="Wu M."/>
            <person name="Li X."/>
            <person name="Li G."/>
        </authorList>
    </citation>
    <scope>NUCLEOTIDE SEQUENCE [LARGE SCALE GENOMIC DNA]</scope>
    <source>
        <strain evidence="6 7">NX02</strain>
    </source>
</reference>
<dbReference type="SUPFAM" id="SSF111369">
    <property type="entry name" value="HlyD-like secretion proteins"/>
    <property type="match status" value="1"/>
</dbReference>
<dbReference type="Gene3D" id="2.40.420.20">
    <property type="match status" value="1"/>
</dbReference>
<evidence type="ECO:0000313" key="6">
    <source>
        <dbReference type="EMBL" id="AHE57479.1"/>
    </source>
</evidence>
<dbReference type="PATRIC" id="fig|1123269.5.peg.5797"/>
<evidence type="ECO:0000256" key="3">
    <source>
        <dbReference type="SAM" id="Coils"/>
    </source>
</evidence>
<dbReference type="Gene3D" id="1.10.287.470">
    <property type="entry name" value="Helix hairpin bin"/>
    <property type="match status" value="1"/>
</dbReference>
<dbReference type="HOGENOM" id="CLU_018816_13_0_5"/>
<dbReference type="InterPro" id="IPR051909">
    <property type="entry name" value="MFP_Cation_Efflux"/>
</dbReference>
<dbReference type="RefSeq" id="WP_025295553.1">
    <property type="nucleotide sequence ID" value="NZ_CP006644.1"/>
</dbReference>
<dbReference type="Gene3D" id="2.40.50.100">
    <property type="match status" value="1"/>
</dbReference>
<dbReference type="InterPro" id="IPR006143">
    <property type="entry name" value="RND_pump_MFP"/>
</dbReference>
<dbReference type="GO" id="GO:0030313">
    <property type="term" value="C:cell envelope"/>
    <property type="evidence" value="ECO:0007669"/>
    <property type="project" value="TreeGrafter"/>
</dbReference>
<evidence type="ECO:0000259" key="5">
    <source>
        <dbReference type="Pfam" id="PF25975"/>
    </source>
</evidence>
<keyword evidence="2" id="KW-0813">Transport</keyword>
<dbReference type="Pfam" id="PF25975">
    <property type="entry name" value="CzcB_C"/>
    <property type="match status" value="1"/>
</dbReference>
<dbReference type="AlphaFoldDB" id="W0AHY4"/>
<proteinExistence type="inferred from homology"/>
<dbReference type="Gene3D" id="2.40.30.170">
    <property type="match status" value="1"/>
</dbReference>
<dbReference type="EMBL" id="CP006644">
    <property type="protein sequence ID" value="AHE57479.1"/>
    <property type="molecule type" value="Genomic_DNA"/>
</dbReference>
<keyword evidence="7" id="KW-1185">Reference proteome</keyword>
<sequence length="367" mass="36979">MDAIGRLALPLLLCGLAACSGGAGEEGNAASAEQAKPAAAKGMLALDGAELERLGIRFAAVEAATELPLATVPATLAPPPNARVAVAAVIPGVVTRTLVVEGDSVRRGQPLAVVASREMFTLAAGVEQASARAAMARANDRRLGQLAREGVIAGARADEARAALREAEAELDEQQRVVRLVNGAPHQGTYTLTAPIAGKVTSAAIQTGSPVDGTSAAYVIDATSRYEATAQLPERLVGRVHPGMAVRLAGDVRGEVTSVGSAIDPATRSATLRARIPAAPGVVSGRAVPVTIFAPAPAGAITVPAHAVTEVDGTPSVFVRVASGVAVRAVELGDRADGRVVIRSGLKAGDRIAIAGVSDLKAVAGQD</sequence>
<gene>
    <name evidence="6" type="ORF">NX02_29580</name>
</gene>
<keyword evidence="4" id="KW-0732">Signal</keyword>
<evidence type="ECO:0000313" key="7">
    <source>
        <dbReference type="Proteomes" id="UP000018851"/>
    </source>
</evidence>
<dbReference type="Proteomes" id="UP000018851">
    <property type="component" value="Chromosome"/>
</dbReference>
<feature type="signal peptide" evidence="4">
    <location>
        <begin position="1"/>
        <end position="23"/>
    </location>
</feature>
<evidence type="ECO:0000256" key="2">
    <source>
        <dbReference type="ARBA" id="ARBA00022448"/>
    </source>
</evidence>
<comment type="similarity">
    <text evidence="1">Belongs to the membrane fusion protein (MFP) (TC 8.A.1) family.</text>
</comment>
<dbReference type="InterPro" id="IPR058649">
    <property type="entry name" value="CzcB_C"/>
</dbReference>
<feature type="chain" id="PRO_5004785418" description="CzcB-like C-terminal circularly permuted SH3-like domain-containing protein" evidence="4">
    <location>
        <begin position="24"/>
        <end position="367"/>
    </location>
</feature>
<dbReference type="GO" id="GO:0022857">
    <property type="term" value="F:transmembrane transporter activity"/>
    <property type="evidence" value="ECO:0007669"/>
    <property type="project" value="InterPro"/>
</dbReference>
<dbReference type="KEGG" id="ssan:NX02_29580"/>
<dbReference type="PANTHER" id="PTHR30097">
    <property type="entry name" value="CATION EFFLUX SYSTEM PROTEIN CUSB"/>
    <property type="match status" value="1"/>
</dbReference>
<name>W0AHY4_9SPHN</name>
<dbReference type="GO" id="GO:0015679">
    <property type="term" value="P:plasma membrane copper ion transport"/>
    <property type="evidence" value="ECO:0007669"/>
    <property type="project" value="TreeGrafter"/>
</dbReference>
<evidence type="ECO:0000256" key="1">
    <source>
        <dbReference type="ARBA" id="ARBA00009477"/>
    </source>
</evidence>
<protein>
    <recommendedName>
        <fullName evidence="5">CzcB-like C-terminal circularly permuted SH3-like domain-containing protein</fullName>
    </recommendedName>
</protein>
<accession>W0AHY4</accession>
<dbReference type="PROSITE" id="PS51257">
    <property type="entry name" value="PROKAR_LIPOPROTEIN"/>
    <property type="match status" value="1"/>
</dbReference>
<dbReference type="STRING" id="1123269.NX02_29580"/>
<dbReference type="PANTHER" id="PTHR30097:SF4">
    <property type="entry name" value="SLR6042 PROTEIN"/>
    <property type="match status" value="1"/>
</dbReference>
<dbReference type="GO" id="GO:0060003">
    <property type="term" value="P:copper ion export"/>
    <property type="evidence" value="ECO:0007669"/>
    <property type="project" value="TreeGrafter"/>
</dbReference>
<dbReference type="NCBIfam" id="TIGR01730">
    <property type="entry name" value="RND_mfp"/>
    <property type="match status" value="1"/>
</dbReference>
<keyword evidence="3" id="KW-0175">Coiled coil</keyword>
<feature type="domain" description="CzcB-like C-terminal circularly permuted SH3-like" evidence="5">
    <location>
        <begin position="301"/>
        <end position="356"/>
    </location>
</feature>
<dbReference type="OrthoDB" id="7616937at2"/>
<dbReference type="eggNOG" id="COG0845">
    <property type="taxonomic scope" value="Bacteria"/>
</dbReference>
<organism evidence="6 7">
    <name type="scientific">Sphingomonas sanxanigenens DSM 19645 = NX02</name>
    <dbReference type="NCBI Taxonomy" id="1123269"/>
    <lineage>
        <taxon>Bacteria</taxon>
        <taxon>Pseudomonadati</taxon>
        <taxon>Pseudomonadota</taxon>
        <taxon>Alphaproteobacteria</taxon>
        <taxon>Sphingomonadales</taxon>
        <taxon>Sphingomonadaceae</taxon>
        <taxon>Sphingomonas</taxon>
    </lineage>
</organism>